<dbReference type="GO" id="GO:0043539">
    <property type="term" value="F:protein serine/threonine kinase activator activity"/>
    <property type="evidence" value="ECO:0007669"/>
    <property type="project" value="TreeGrafter"/>
</dbReference>
<reference evidence="4" key="1">
    <citation type="submission" date="2018-06" db="EMBL/GenBank/DDBJ databases">
        <title>Genome assembly of Danube salmon.</title>
        <authorList>
            <person name="Macqueen D.J."/>
            <person name="Gundappa M.K."/>
        </authorList>
    </citation>
    <scope>NUCLEOTIDE SEQUENCE [LARGE SCALE GENOMIC DNA]</scope>
</reference>
<protein>
    <recommendedName>
        <fullName evidence="2">Rapamycin-insensitive companion of mTOR N-terminal domain-containing protein</fullName>
    </recommendedName>
</protein>
<evidence type="ECO:0000259" key="2">
    <source>
        <dbReference type="Pfam" id="PF14664"/>
    </source>
</evidence>
<keyword evidence="1" id="KW-0472">Membrane</keyword>
<dbReference type="PANTHER" id="PTHR13298:SF11">
    <property type="entry name" value="RAPAMYCIN-INSENSITIVE COMPANION OF MTOR"/>
    <property type="match status" value="1"/>
</dbReference>
<dbReference type="GO" id="GO:0038203">
    <property type="term" value="P:TORC2 signaling"/>
    <property type="evidence" value="ECO:0007669"/>
    <property type="project" value="TreeGrafter"/>
</dbReference>
<evidence type="ECO:0000313" key="4">
    <source>
        <dbReference type="Proteomes" id="UP000314982"/>
    </source>
</evidence>
<reference evidence="3" key="3">
    <citation type="submission" date="2025-09" db="UniProtKB">
        <authorList>
            <consortium name="Ensembl"/>
        </authorList>
    </citation>
    <scope>IDENTIFICATION</scope>
</reference>
<dbReference type="GO" id="GO:0051897">
    <property type="term" value="P:positive regulation of phosphatidylinositol 3-kinase/protein kinase B signal transduction"/>
    <property type="evidence" value="ECO:0007669"/>
    <property type="project" value="TreeGrafter"/>
</dbReference>
<feature type="domain" description="Rapamycin-insensitive companion of mTOR N-terminal" evidence="2">
    <location>
        <begin position="98"/>
        <end position="195"/>
    </location>
</feature>
<evidence type="ECO:0000256" key="1">
    <source>
        <dbReference type="SAM" id="Phobius"/>
    </source>
</evidence>
<dbReference type="Ensembl" id="ENSHHUT00000015960.1">
    <property type="protein sequence ID" value="ENSHHUP00000015412.1"/>
    <property type="gene ID" value="ENSHHUG00000009607.1"/>
</dbReference>
<evidence type="ECO:0000313" key="3">
    <source>
        <dbReference type="Ensembl" id="ENSHHUP00000015412.1"/>
    </source>
</evidence>
<dbReference type="PANTHER" id="PTHR13298">
    <property type="entry name" value="CYTOSOLIC REGULATOR PIANISSIMO"/>
    <property type="match status" value="1"/>
</dbReference>
<feature type="transmembrane region" description="Helical" evidence="1">
    <location>
        <begin position="41"/>
        <end position="59"/>
    </location>
</feature>
<dbReference type="Proteomes" id="UP000314982">
    <property type="component" value="Unassembled WGS sequence"/>
</dbReference>
<keyword evidence="1" id="KW-1133">Transmembrane helix</keyword>
<dbReference type="AlphaFoldDB" id="A0A4W5KGQ6"/>
<proteinExistence type="predicted"/>
<dbReference type="STRING" id="62062.ENSHHUP00000015412"/>
<reference evidence="3" key="2">
    <citation type="submission" date="2025-08" db="UniProtKB">
        <authorList>
            <consortium name="Ensembl"/>
        </authorList>
    </citation>
    <scope>IDENTIFICATION</scope>
</reference>
<name>A0A4W5KGQ6_9TELE</name>
<organism evidence="3 4">
    <name type="scientific">Hucho hucho</name>
    <name type="common">huchen</name>
    <dbReference type="NCBI Taxonomy" id="62062"/>
    <lineage>
        <taxon>Eukaryota</taxon>
        <taxon>Metazoa</taxon>
        <taxon>Chordata</taxon>
        <taxon>Craniata</taxon>
        <taxon>Vertebrata</taxon>
        <taxon>Euteleostomi</taxon>
        <taxon>Actinopterygii</taxon>
        <taxon>Neopterygii</taxon>
        <taxon>Teleostei</taxon>
        <taxon>Protacanthopterygii</taxon>
        <taxon>Salmoniformes</taxon>
        <taxon>Salmonidae</taxon>
        <taxon>Salmoninae</taxon>
        <taxon>Hucho</taxon>
    </lineage>
</organism>
<accession>A0A4W5KGQ6</accession>
<keyword evidence="4" id="KW-1185">Reference proteome</keyword>
<dbReference type="GeneTree" id="ENSGT00390000002096"/>
<sequence length="220" mass="24522">MSSRQRVATLKNLKYIFSLLHESIWPHGITNMRKLGHLNNFTKVVLVYVMLIMATALVIEMYSVALFYSCSIESILTGCITAWYGNCSASDRKALQRVMITVNPLLFPSSVTNSLIAVGTDGLQERDRMVRATIAINPEVVAKRGGLSAIIKSVIDCQLSRINEALITTILHLLNHPHTRQYISNDVELELHTPPCARAHTHIQTRAVAVITFCQPVIVK</sequence>
<dbReference type="InterPro" id="IPR028268">
    <property type="entry name" value="Pianissimo_fam"/>
</dbReference>
<dbReference type="InterPro" id="IPR028267">
    <property type="entry name" value="Pianissimo_N"/>
</dbReference>
<dbReference type="GO" id="GO:0031932">
    <property type="term" value="C:TORC2 complex"/>
    <property type="evidence" value="ECO:0007669"/>
    <property type="project" value="InterPro"/>
</dbReference>
<dbReference type="Pfam" id="PF14664">
    <property type="entry name" value="RICTOR_N"/>
    <property type="match status" value="1"/>
</dbReference>
<keyword evidence="1" id="KW-0812">Transmembrane</keyword>